<proteinExistence type="predicted"/>
<evidence type="ECO:0000313" key="2">
    <source>
        <dbReference type="Proteomes" id="UP000631114"/>
    </source>
</evidence>
<protein>
    <submittedName>
        <fullName evidence="1">Uncharacterized protein</fullName>
    </submittedName>
</protein>
<sequence>MKFVEEAGNSMNLPTAHHQQLLWVVLLSSLSDASKEPCSIQDALGEALMDCSRNVETNSENRAIVDDALAVLKEIFAALSSSQSHMPGYVYDHFGFHGLLPLPPHSPYLHPHFAFMNNHPLDTNVPFPPIPFSAPHWIHYPGYDMPVGHNVNPYFQGGVAFVPQTPHPSNLQDVEYKLRR</sequence>
<dbReference type="Proteomes" id="UP000631114">
    <property type="component" value="Unassembled WGS sequence"/>
</dbReference>
<evidence type="ECO:0000313" key="1">
    <source>
        <dbReference type="EMBL" id="KAF9599782.1"/>
    </source>
</evidence>
<gene>
    <name evidence="1" type="ORF">IFM89_001728</name>
</gene>
<comment type="caution">
    <text evidence="1">The sequence shown here is derived from an EMBL/GenBank/DDBJ whole genome shotgun (WGS) entry which is preliminary data.</text>
</comment>
<dbReference type="AlphaFoldDB" id="A0A835LP83"/>
<dbReference type="EMBL" id="JADFTS010000006">
    <property type="protein sequence ID" value="KAF9599782.1"/>
    <property type="molecule type" value="Genomic_DNA"/>
</dbReference>
<reference evidence="1 2" key="1">
    <citation type="submission" date="2020-10" db="EMBL/GenBank/DDBJ databases">
        <title>The Coptis chinensis genome and diversification of protoberbering-type alkaloids.</title>
        <authorList>
            <person name="Wang B."/>
            <person name="Shu S."/>
            <person name="Song C."/>
            <person name="Liu Y."/>
        </authorList>
    </citation>
    <scope>NUCLEOTIDE SEQUENCE [LARGE SCALE GENOMIC DNA]</scope>
    <source>
        <strain evidence="1">HL-2020</strain>
        <tissue evidence="1">Leaf</tissue>
    </source>
</reference>
<name>A0A835LP83_9MAGN</name>
<keyword evidence="2" id="KW-1185">Reference proteome</keyword>
<accession>A0A835LP83</accession>
<organism evidence="1 2">
    <name type="scientific">Coptis chinensis</name>
    <dbReference type="NCBI Taxonomy" id="261450"/>
    <lineage>
        <taxon>Eukaryota</taxon>
        <taxon>Viridiplantae</taxon>
        <taxon>Streptophyta</taxon>
        <taxon>Embryophyta</taxon>
        <taxon>Tracheophyta</taxon>
        <taxon>Spermatophyta</taxon>
        <taxon>Magnoliopsida</taxon>
        <taxon>Ranunculales</taxon>
        <taxon>Ranunculaceae</taxon>
        <taxon>Coptidoideae</taxon>
        <taxon>Coptis</taxon>
    </lineage>
</organism>